<protein>
    <submittedName>
        <fullName evidence="1">Uncharacterized protein</fullName>
    </submittedName>
</protein>
<reference evidence="1" key="1">
    <citation type="journal article" date="2023" name="bioRxiv">
        <title>Scaffold-level genome assemblies of two parasitoid biocontrol wasps reveal the parthenogenesis mechanism and an associated novel virus.</title>
        <authorList>
            <person name="Inwood S."/>
            <person name="Skelly J."/>
            <person name="Guhlin J."/>
            <person name="Harrop T."/>
            <person name="Goldson S."/>
            <person name="Dearden P."/>
        </authorList>
    </citation>
    <scope>NUCLEOTIDE SEQUENCE</scope>
    <source>
        <strain evidence="1">Irish</strain>
        <tissue evidence="1">Whole body</tissue>
    </source>
</reference>
<gene>
    <name evidence="1" type="ORF">PV328_006069</name>
</gene>
<name>A0AA39KT39_9HYME</name>
<evidence type="ECO:0000313" key="1">
    <source>
        <dbReference type="EMBL" id="KAK0172795.1"/>
    </source>
</evidence>
<keyword evidence="2" id="KW-1185">Reference proteome</keyword>
<evidence type="ECO:0000313" key="2">
    <source>
        <dbReference type="Proteomes" id="UP001168990"/>
    </source>
</evidence>
<reference evidence="1" key="2">
    <citation type="submission" date="2023-03" db="EMBL/GenBank/DDBJ databases">
        <authorList>
            <person name="Inwood S.N."/>
            <person name="Skelly J.G."/>
            <person name="Guhlin J."/>
            <person name="Harrop T.W.R."/>
            <person name="Goldson S.G."/>
            <person name="Dearden P.K."/>
        </authorList>
    </citation>
    <scope>NUCLEOTIDE SEQUENCE</scope>
    <source>
        <strain evidence="1">Irish</strain>
        <tissue evidence="1">Whole body</tissue>
    </source>
</reference>
<comment type="caution">
    <text evidence="1">The sequence shown here is derived from an EMBL/GenBank/DDBJ whole genome shotgun (WGS) entry which is preliminary data.</text>
</comment>
<dbReference type="Proteomes" id="UP001168990">
    <property type="component" value="Unassembled WGS sequence"/>
</dbReference>
<dbReference type="AlphaFoldDB" id="A0AA39KT39"/>
<sequence>MSDIPGTIPQLSASCQNRTGTRAAVYCGQRAHVGQGKVQGNVRIRRPHDVNDETQLSKELLSLSSEKSCSVFDEISPLELLKELFIPRRILVLFAGYWYWTGVARTEQPMKTELRWLVQRLK</sequence>
<accession>A0AA39KT39</accession>
<dbReference type="EMBL" id="JAQQBS010000002">
    <property type="protein sequence ID" value="KAK0172795.1"/>
    <property type="molecule type" value="Genomic_DNA"/>
</dbReference>
<organism evidence="1 2">
    <name type="scientific">Microctonus aethiopoides</name>
    <dbReference type="NCBI Taxonomy" id="144406"/>
    <lineage>
        <taxon>Eukaryota</taxon>
        <taxon>Metazoa</taxon>
        <taxon>Ecdysozoa</taxon>
        <taxon>Arthropoda</taxon>
        <taxon>Hexapoda</taxon>
        <taxon>Insecta</taxon>
        <taxon>Pterygota</taxon>
        <taxon>Neoptera</taxon>
        <taxon>Endopterygota</taxon>
        <taxon>Hymenoptera</taxon>
        <taxon>Apocrita</taxon>
        <taxon>Ichneumonoidea</taxon>
        <taxon>Braconidae</taxon>
        <taxon>Euphorinae</taxon>
        <taxon>Microctonus</taxon>
    </lineage>
</organism>
<proteinExistence type="predicted"/>